<dbReference type="RefSeq" id="WP_177977068.1">
    <property type="nucleotide sequence ID" value="NZ_JAJEPU010000046.1"/>
</dbReference>
<proteinExistence type="predicted"/>
<protein>
    <submittedName>
        <fullName evidence="2">SufD family Fe-S cluster assembly protein</fullName>
    </submittedName>
</protein>
<feature type="domain" description="SUF system FeS cluster assembly SufBD core" evidence="1">
    <location>
        <begin position="116"/>
        <end position="341"/>
    </location>
</feature>
<dbReference type="InterPro" id="IPR000825">
    <property type="entry name" value="SUF_FeS_clus_asmbl_SufBD_core"/>
</dbReference>
<dbReference type="InterPro" id="IPR055346">
    <property type="entry name" value="Fe-S_cluster_assembly_SufBD"/>
</dbReference>
<dbReference type="InterPro" id="IPR037284">
    <property type="entry name" value="SUF_FeS_clus_asmbl_SufBD_sf"/>
</dbReference>
<evidence type="ECO:0000259" key="1">
    <source>
        <dbReference type="Pfam" id="PF01458"/>
    </source>
</evidence>
<dbReference type="Pfam" id="PF01458">
    <property type="entry name" value="SUFBD_core"/>
    <property type="match status" value="1"/>
</dbReference>
<comment type="caution">
    <text evidence="2">The sequence shown here is derived from an EMBL/GenBank/DDBJ whole genome shotgun (WGS) entry which is preliminary data.</text>
</comment>
<reference evidence="2" key="1">
    <citation type="submission" date="2021-10" db="EMBL/GenBank/DDBJ databases">
        <title>Anaerobic single-cell dispensing facilitates the cultivation of human gut bacteria.</title>
        <authorList>
            <person name="Afrizal A."/>
        </authorList>
    </citation>
    <scope>NUCLEOTIDE SEQUENCE</scope>
    <source>
        <strain evidence="2">CLA-AA-H274</strain>
    </source>
</reference>
<dbReference type="SUPFAM" id="SSF101960">
    <property type="entry name" value="Stabilizer of iron transporter SufD"/>
    <property type="match status" value="1"/>
</dbReference>
<evidence type="ECO:0000313" key="3">
    <source>
        <dbReference type="Proteomes" id="UP001198962"/>
    </source>
</evidence>
<dbReference type="PANTHER" id="PTHR43575:SF1">
    <property type="entry name" value="PROTEIN ABCI7, CHLOROPLASTIC"/>
    <property type="match status" value="1"/>
</dbReference>
<dbReference type="Proteomes" id="UP001198962">
    <property type="component" value="Unassembled WGS sequence"/>
</dbReference>
<name>A0AAE3DKW7_9FIRM</name>
<accession>A0AAE3DKW7</accession>
<dbReference type="EMBL" id="JAJEPU010000046">
    <property type="protein sequence ID" value="MCC2165692.1"/>
    <property type="molecule type" value="Genomic_DNA"/>
</dbReference>
<dbReference type="AlphaFoldDB" id="A0AAE3DKW7"/>
<keyword evidence="3" id="KW-1185">Reference proteome</keyword>
<gene>
    <name evidence="2" type="ORF">LKD32_12560</name>
</gene>
<dbReference type="PANTHER" id="PTHR43575">
    <property type="entry name" value="PROTEIN ABCI7, CHLOROPLASTIC"/>
    <property type="match status" value="1"/>
</dbReference>
<dbReference type="GO" id="GO:0016226">
    <property type="term" value="P:iron-sulfur cluster assembly"/>
    <property type="evidence" value="ECO:0007669"/>
    <property type="project" value="InterPro"/>
</dbReference>
<organism evidence="2 3">
    <name type="scientific">Brotaphodocola catenula</name>
    <dbReference type="NCBI Taxonomy" id="2885361"/>
    <lineage>
        <taxon>Bacteria</taxon>
        <taxon>Bacillati</taxon>
        <taxon>Bacillota</taxon>
        <taxon>Clostridia</taxon>
        <taxon>Lachnospirales</taxon>
        <taxon>Lachnospiraceae</taxon>
        <taxon>Brotaphodocola</taxon>
    </lineage>
</organism>
<evidence type="ECO:0000313" key="2">
    <source>
        <dbReference type="EMBL" id="MCC2165692.1"/>
    </source>
</evidence>
<sequence>MGQGIDMTVNRLPARTWNWLKMNESRLTDVKIEKACPVTPVVTGHGTTWERVSAEKIQSEQTENGFAWKNLVTGMGPDMDRLAEEDEQAQVDVITAEAGADEDNMAVFDYECQPGERYFNRLYLHAKENSVLNVTVLYRSAGAGEGLSAHQIKVCAEKNAVVRIYMAEILDAGVTCLSDLGGVCEDNARVELVKLELGAGKLYSGGEIDLKGKASNFTAGIGYTAKPGQHLDMNYTARHHGKKTESLMEVSGVVSENAFKIFRGTIDFIAGCAGSKGTESEDVLLLGEELVNQTIPLILCAEEDVEGNHGASIGKLDDQTLFYLASRGIPKEEAEKMLARARVDALNARIPVKSVRDTVEAYLGGGDEADDEEEEK</sequence>